<proteinExistence type="predicted"/>
<dbReference type="AlphaFoldDB" id="A0A382LA34"/>
<gene>
    <name evidence="1" type="ORF">METZ01_LOCUS285549</name>
</gene>
<protein>
    <submittedName>
        <fullName evidence="1">Uncharacterized protein</fullName>
    </submittedName>
</protein>
<evidence type="ECO:0000313" key="1">
    <source>
        <dbReference type="EMBL" id="SVC32695.1"/>
    </source>
</evidence>
<dbReference type="EMBL" id="UINC01085291">
    <property type="protein sequence ID" value="SVC32695.1"/>
    <property type="molecule type" value="Genomic_DNA"/>
</dbReference>
<sequence length="212" mass="23459">MTEMSLVESRLGKLEQDNRRLKVTLGVLLLLMWIGPLGAQEAPEGLRINVIAENDPDGILSADSLRSSVTVLLRENWPDIVVDETARLYLHIEPACLAIDLAVTCTVSLAISRLGQDYSPFRELVPASMPLASGAAASAPDPLAEMLYWQKRALFTVPPGAAASEVTAWMGRTIEEPLAIWMSLDLATRECWRDYFNKNERERPLSPCLRSP</sequence>
<name>A0A382LA34_9ZZZZ</name>
<accession>A0A382LA34</accession>
<reference evidence="1" key="1">
    <citation type="submission" date="2018-05" db="EMBL/GenBank/DDBJ databases">
        <authorList>
            <person name="Lanie J.A."/>
            <person name="Ng W.-L."/>
            <person name="Kazmierczak K.M."/>
            <person name="Andrzejewski T.M."/>
            <person name="Davidsen T.M."/>
            <person name="Wayne K.J."/>
            <person name="Tettelin H."/>
            <person name="Glass J.I."/>
            <person name="Rusch D."/>
            <person name="Podicherti R."/>
            <person name="Tsui H.-C.T."/>
            <person name="Winkler M.E."/>
        </authorList>
    </citation>
    <scope>NUCLEOTIDE SEQUENCE</scope>
</reference>
<organism evidence="1">
    <name type="scientific">marine metagenome</name>
    <dbReference type="NCBI Taxonomy" id="408172"/>
    <lineage>
        <taxon>unclassified sequences</taxon>
        <taxon>metagenomes</taxon>
        <taxon>ecological metagenomes</taxon>
    </lineage>
</organism>